<dbReference type="InterPro" id="IPR001789">
    <property type="entry name" value="Sig_transdc_resp-reg_receiver"/>
</dbReference>
<dbReference type="CDD" id="cd17535">
    <property type="entry name" value="REC_NarL-like"/>
    <property type="match status" value="1"/>
</dbReference>
<dbReference type="PANTHER" id="PTHR44688:SF16">
    <property type="entry name" value="DNA-BINDING TRANSCRIPTIONAL ACTIVATOR DEVR_DOSR"/>
    <property type="match status" value="1"/>
</dbReference>
<dbReference type="RefSeq" id="WP_377484303.1">
    <property type="nucleotide sequence ID" value="NZ_JBHLTN010000032.1"/>
</dbReference>
<protein>
    <submittedName>
        <fullName evidence="8">LuxR C-terminal-related transcriptional regulator</fullName>
    </submittedName>
</protein>
<dbReference type="Proteomes" id="UP001589834">
    <property type="component" value="Unassembled WGS sequence"/>
</dbReference>
<dbReference type="Pfam" id="PF00072">
    <property type="entry name" value="Response_reg"/>
    <property type="match status" value="1"/>
</dbReference>
<evidence type="ECO:0000313" key="9">
    <source>
        <dbReference type="Proteomes" id="UP001589834"/>
    </source>
</evidence>
<dbReference type="PRINTS" id="PR00038">
    <property type="entry name" value="HTHLUXR"/>
</dbReference>
<gene>
    <name evidence="8" type="ORF">ACFFGG_15215</name>
</gene>
<evidence type="ECO:0000256" key="1">
    <source>
        <dbReference type="ARBA" id="ARBA00022553"/>
    </source>
</evidence>
<dbReference type="EMBL" id="JBHLTN010000032">
    <property type="protein sequence ID" value="MFC0593902.1"/>
    <property type="molecule type" value="Genomic_DNA"/>
</dbReference>
<reference evidence="8 9" key="1">
    <citation type="submission" date="2024-09" db="EMBL/GenBank/DDBJ databases">
        <authorList>
            <person name="Sun Q."/>
            <person name="Mori K."/>
        </authorList>
    </citation>
    <scope>NUCLEOTIDE SEQUENCE [LARGE SCALE GENOMIC DNA]</scope>
    <source>
        <strain evidence="8 9">NCAIM B.02336</strain>
    </source>
</reference>
<keyword evidence="4" id="KW-0804">Transcription</keyword>
<proteinExistence type="predicted"/>
<dbReference type="PROSITE" id="PS00622">
    <property type="entry name" value="HTH_LUXR_1"/>
    <property type="match status" value="1"/>
</dbReference>
<dbReference type="InterPro" id="IPR036388">
    <property type="entry name" value="WH-like_DNA-bd_sf"/>
</dbReference>
<keyword evidence="9" id="KW-1185">Reference proteome</keyword>
<dbReference type="SMART" id="SM00448">
    <property type="entry name" value="REC"/>
    <property type="match status" value="1"/>
</dbReference>
<comment type="caution">
    <text evidence="8">The sequence shown here is derived from an EMBL/GenBank/DDBJ whole genome shotgun (WGS) entry which is preliminary data.</text>
</comment>
<keyword evidence="3" id="KW-0238">DNA-binding</keyword>
<name>A0ABV6PVM4_9BURK</name>
<keyword evidence="1 5" id="KW-0597">Phosphoprotein</keyword>
<dbReference type="SMART" id="SM00421">
    <property type="entry name" value="HTH_LUXR"/>
    <property type="match status" value="1"/>
</dbReference>
<dbReference type="Gene3D" id="3.40.50.2300">
    <property type="match status" value="1"/>
</dbReference>
<feature type="domain" description="HTH luxR-type" evidence="6">
    <location>
        <begin position="190"/>
        <end position="255"/>
    </location>
</feature>
<evidence type="ECO:0000313" key="8">
    <source>
        <dbReference type="EMBL" id="MFC0593902.1"/>
    </source>
</evidence>
<evidence type="ECO:0000256" key="4">
    <source>
        <dbReference type="ARBA" id="ARBA00023163"/>
    </source>
</evidence>
<sequence>MNTTTDWLGSRELGGIASTMATEATTWPPFLRGQPDHPVRVVMIDDDPHMCRVIAQELLADARIDLVAQANSLREGRHMVARYDFDVMLVDLNLGDGTGFELIEYMKSAHPVAEAVVVSAMEDEEHAIHAFELGATGYLVKGSWFGNFAQAVLHVVNGGATVTPNLARRLLRRLGAHGEGALGAGAASRHAPSAERLSEREREILRLVASGHTSCEIGRDLSISAQTVNTHIKNIYRKLQVRTRAQAATRASQFGLLS</sequence>
<dbReference type="SUPFAM" id="SSF46894">
    <property type="entry name" value="C-terminal effector domain of the bipartite response regulators"/>
    <property type="match status" value="1"/>
</dbReference>
<dbReference type="CDD" id="cd06170">
    <property type="entry name" value="LuxR_C_like"/>
    <property type="match status" value="1"/>
</dbReference>
<evidence type="ECO:0000259" key="7">
    <source>
        <dbReference type="PROSITE" id="PS50110"/>
    </source>
</evidence>
<keyword evidence="2" id="KW-0805">Transcription regulation</keyword>
<dbReference type="PROSITE" id="PS50110">
    <property type="entry name" value="RESPONSE_REGULATORY"/>
    <property type="match status" value="1"/>
</dbReference>
<dbReference type="PROSITE" id="PS50043">
    <property type="entry name" value="HTH_LUXR_2"/>
    <property type="match status" value="1"/>
</dbReference>
<evidence type="ECO:0000256" key="2">
    <source>
        <dbReference type="ARBA" id="ARBA00023015"/>
    </source>
</evidence>
<feature type="domain" description="Response regulatory" evidence="7">
    <location>
        <begin position="40"/>
        <end position="156"/>
    </location>
</feature>
<evidence type="ECO:0000256" key="5">
    <source>
        <dbReference type="PROSITE-ProRule" id="PRU00169"/>
    </source>
</evidence>
<dbReference type="InterPro" id="IPR000792">
    <property type="entry name" value="Tscrpt_reg_LuxR_C"/>
</dbReference>
<evidence type="ECO:0000259" key="6">
    <source>
        <dbReference type="PROSITE" id="PS50043"/>
    </source>
</evidence>
<accession>A0ABV6PVM4</accession>
<dbReference type="SUPFAM" id="SSF52172">
    <property type="entry name" value="CheY-like"/>
    <property type="match status" value="1"/>
</dbReference>
<organism evidence="8 9">
    <name type="scientific">Ottowia pentelensis</name>
    <dbReference type="NCBI Taxonomy" id="511108"/>
    <lineage>
        <taxon>Bacteria</taxon>
        <taxon>Pseudomonadati</taxon>
        <taxon>Pseudomonadota</taxon>
        <taxon>Betaproteobacteria</taxon>
        <taxon>Burkholderiales</taxon>
        <taxon>Comamonadaceae</taxon>
        <taxon>Ottowia</taxon>
    </lineage>
</organism>
<dbReference type="Pfam" id="PF00196">
    <property type="entry name" value="GerE"/>
    <property type="match status" value="1"/>
</dbReference>
<dbReference type="InterPro" id="IPR016032">
    <property type="entry name" value="Sig_transdc_resp-reg_C-effctor"/>
</dbReference>
<feature type="modified residue" description="4-aspartylphosphate" evidence="5">
    <location>
        <position position="91"/>
    </location>
</feature>
<dbReference type="Gene3D" id="1.10.10.10">
    <property type="entry name" value="Winged helix-like DNA-binding domain superfamily/Winged helix DNA-binding domain"/>
    <property type="match status" value="1"/>
</dbReference>
<evidence type="ECO:0000256" key="3">
    <source>
        <dbReference type="ARBA" id="ARBA00023125"/>
    </source>
</evidence>
<dbReference type="PANTHER" id="PTHR44688">
    <property type="entry name" value="DNA-BINDING TRANSCRIPTIONAL ACTIVATOR DEVR_DOSR"/>
    <property type="match status" value="1"/>
</dbReference>
<dbReference type="InterPro" id="IPR011006">
    <property type="entry name" value="CheY-like_superfamily"/>
</dbReference>
<dbReference type="InterPro" id="IPR058245">
    <property type="entry name" value="NreC/VraR/RcsB-like_REC"/>
</dbReference>